<feature type="compositionally biased region" description="Low complexity" evidence="7">
    <location>
        <begin position="353"/>
        <end position="362"/>
    </location>
</feature>
<feature type="region of interest" description="Disordered" evidence="7">
    <location>
        <begin position="1415"/>
        <end position="1714"/>
    </location>
</feature>
<feature type="compositionally biased region" description="Basic and acidic residues" evidence="7">
    <location>
        <begin position="340"/>
        <end position="351"/>
    </location>
</feature>
<feature type="compositionally biased region" description="Low complexity" evidence="7">
    <location>
        <begin position="22"/>
        <end position="37"/>
    </location>
</feature>
<feature type="region of interest" description="Disordered" evidence="7">
    <location>
        <begin position="3057"/>
        <end position="3076"/>
    </location>
</feature>
<feature type="region of interest" description="Disordered" evidence="7">
    <location>
        <begin position="2588"/>
        <end position="2617"/>
    </location>
</feature>
<keyword evidence="5" id="KW-0804">Transcription</keyword>
<feature type="compositionally biased region" description="Basic residues" evidence="7">
    <location>
        <begin position="121"/>
        <end position="141"/>
    </location>
</feature>
<dbReference type="EnsemblMetazoa" id="AATE010310-RA">
    <property type="protein sequence ID" value="AATE010310-PA.1"/>
    <property type="gene ID" value="AATE010310"/>
</dbReference>
<feature type="region of interest" description="Disordered" evidence="7">
    <location>
        <begin position="2438"/>
        <end position="2500"/>
    </location>
</feature>
<feature type="compositionally biased region" description="Polar residues" evidence="7">
    <location>
        <begin position="1918"/>
        <end position="1943"/>
    </location>
</feature>
<feature type="compositionally biased region" description="Basic and acidic residues" evidence="7">
    <location>
        <begin position="1276"/>
        <end position="1287"/>
    </location>
</feature>
<feature type="compositionally biased region" description="Low complexity" evidence="7">
    <location>
        <begin position="45"/>
        <end position="71"/>
    </location>
</feature>
<keyword evidence="2" id="KW-0694">RNA-binding</keyword>
<feature type="region of interest" description="Disordered" evidence="7">
    <location>
        <begin position="2796"/>
        <end position="2927"/>
    </location>
</feature>
<feature type="compositionally biased region" description="Polar residues" evidence="7">
    <location>
        <begin position="2208"/>
        <end position="2226"/>
    </location>
</feature>
<sequence>MNNSNSVTTSGSGGRASANHLSSSTSSSSSSSVTASSNPVAQKQSSSASASSSSSVTSSSAAGSSQGGNSSRTVVKDVTVQPPPGSTNVGTVKGGGGGGGCVDEQEEGETTLARVSDTAKSSKHSSKSSKSNSHHHHHHHGGGGAGSGHRHHSDSVSSTSSTGSGSGVGGTNTSSSTAKNLHKENDRNHVDHPVAASTSSNYRDAFDRLKQEAAAAAAAAAASSTQNNTPSGGGSSKRRDNKDDEEQLQSEPQHHHRQGKSSDREKDSSAADRFTEEKEQRKQPRDEGMEKEHTDKDRRTKAMGDVDRESLASQKNHHHRQHHHHDEAAATHHHHHHRDRSSSEKDRRDRVNSTGSGSPARSSSKRRLSSQDSIESTLEETSSVKKIRCNMPQDSTGGETMASTGSKITERRDSVKESRKEGGKHHHKSGVSGSGSTHHNHRSEKTSSKTSSSGIASAAPSSEKGPSAMNNTSSKYLHHAENHTTEKQQQQQQQAFLLEERRKEIMLSGEDHLHPGGGGIASGASSAGSGSGSGHHHKRKERYHESKHKSKKNRDPSRDKENTQSANFPADSFGENRSTSDEEEQNRIRYKKERKELQEFAKQRFHHSTSSGGAAMGLEASGGGTGGGDYKKLNCGSSGRMDRKSSQPVSRAESSAEEGGIGGLREKKKCRSNSSRKANSSDTDDSDEPKKHSIFDIPDDFGPNISMYDKVKARSCKNMQKQEEEKKIRAKFSQLKQCRAKREGKNRSKSWEGDDSDSDGMNSDTTVNSKYNHHKEHNKSGMVTTTDDEDHRSTSANNAAPSSGGALGKNSMISDAEFDRINDNIGRMFAGSAGPTEKPELICQVSSLTDVDVKIKKEPNSDDECSNAEDKKLAPSSVGSVIKGDVAVPPSSGIASGVVPKGGISLDRKPLLASTAAFTLIASDISDDDLVKTVIKSEYVQSNPPVTIKREPQDPLSSSAYKLFKDRTREQQTPCDQSGSDGGDLMTLQLTPKVEQQQQQPSGHSDSKRKHKKKQKRNKTLDGGGSFDTLENDPSRAVTVGSGEIESAPPVSGAALAADGGSGNAPPMAISTVQPADAVPANTTASIPNAVAAAPNIDEMTKSKQQQQPPDEHQSSSSSYNKKKHSGKKEKRRDRSKEDYESKSSSSSKSKKSKNRHKDSGSTGASSAVGGSNSSKFLDMELFGPISDEESQHSSVETEASHGGGAVGAPGSIETDDGPKEEDGPKNSKQQVQQQQLVDLAKGSSMDGAATESTSNSMLTDRKASTTTVVPSASTGDEKVIVEDAPKEQQSFGAALRNAGKQQEQLAASMTPSASGELTEKELARKEESRKRKEKKRRDREKLRASMAASLKEDENSVDLDEAGRALEAQLMSDTEQKEEEVEVSPASTVTSGATLLSGKRSSVEIVDVFRYTDGDDSMEMSFGEKKELLSAAATPGASSAEHGRKEKKKKKKRGKDDKHKHHHSGSSGTVNSTSPATTGTPAVGLGGSGVATPVASLPTASGAAPSQLASSNTTGSNNISAGGALQTTSRHPQPQPPTTTPVTPSSINKLSLDIISAQQEDSKHNLSKPSPSLPCLLDESPPPSNKQQLTAQTSTPSTTASTTAAPMERSSSPASLMLDAHDLSCSTPTYEFDKKEPVTAHEDEPAAATKANTAKRKTKPVPDSLDDEQQQLHEKAVMSISGEKVGGDASANASTDGDQQQQTLSAAAKQKQQLDEAAKLLEEKSRVVISQEETEDAVAALLGESFGTSNTPDFSDMYSDTVEEEQLETQLHAEEPPQIPEEDDEEMKKAIMSLNAEELKPDTPQSEHDLQIDTDTDDALDDDHTGGNLLRFDNPPKTPDVDLSQIGKPLIEGAKADKTDKGMAADGGAGAGSIIGSAKKDDSIGKLDMPDTPGKHMAVPSVDSPSQASADEATSVVVKSSSRPEATSTVATKGSTKVSSPSSNAAISQKIITPASTITIIKEQLRPTITSTPQTPLKPITVGYAPQMTTAVKASQAPQPTPVTLASASRSGIVSQQPTVAPMPTTPSATVHRQYVVQTPPTITIPEQHPIIYHPLPSAESSPRAVDARLQSPKLQIAAPHSPFGGRTSSPTTLRPHPAMMNSSRHSPQQQQQLSPVIQQQGGGSGSPQAAMIVQHGGHIVVHSPNSTTPSTAGGQSPYHQKSPVSGGSPGSGPVISPQQYHHHHLHPGTIAQRMPHAGGIPLKPSSLVTSAKMTDPTNKPQQYSPGAGGANPMARFITTSAAVVGAQEATSPPSKPSNIILNATPSATTPYVMHPAAGKSLDPLPLKPLHLAPTTTSTSSAGALGTPIKTTIVAHQQQPIPVTMANLSGKQVTVVTSTATNAPLTVYQKSMIPGSGVESATASSTSVVIAKKAATGSPLAGSNTISTIMSNPNHQPTTPTVVVAKPFVVENATGPSKPVPTIAGVAVVESSSAPTALIKSEPGKEKSSSADTTKGSGPLSYEVGLRKLQSSPVKEETKPITTSITSLDEQETDSKEDSDCWSAKEINIDSVIKKVDALCSEDEPPGPAVVSQQPVVLDKEASTIDQVAKGSDIEVQKTNPKIQQQQPTTIIPAVTPNLPGPTGLGVTTATSGVPAATSTPKAGGRLGALAQHGGSSSDIYEFHDDSGEDVSNSDKLMSPVAGGDGARPRLILTIKNQAAVTTAPMTGITSTAPATVIATASATSTGNVTAIVPAVPQVNSTTTPVASSISSVVTSAASTPQLAPPMTIPTVPSIPIQQQQGGATDTSQVGLHQHPTSTGVIEVVGKEEQQPVLPPATTAGGITAVSVAAAVAAANTRKSRRLQEKDGRTAGSVDMRKSPRSTRKGKDRKISETSTDSSDERPPQQQQTVSSPANSTNAGSSTGAGAIKAHVDPKGDEKQQTTVGAVGGGSLSATTPITPSVQVTRPNETASLADKAKEKSKATANEAKAPAELLVGSVTQPSALTLIDPVTGELAVMRHSNKDGHGKTFATGGQQLPMQQGGVVVHQPQQATKPHPLKAHVLNSQQALQQQQIVIKQGPPQQHQPPSVITSQQQQMFAAATGAIQTSMATTITTKSSMHPSSVSATMSSMSTPLKLTTPPMTTTTSPSVLHGQQQPIFIHNTHPGQHPHPMAIGKQTTIISGKQQQQQQPPGIQLHQHTGTGNLLLNIPPGMHPATAVQMSPRLHQQQQQQQQGVIANAKHQLSQQHKPPQHQQQVPPPQQIIIRGKAVAGDSSSPLHPQQQQQVPVGYTAVLQGGGKIIQQTTAGAMGSQMQQQIIGKHPTTGQTIQISTGGGASVLPVHYQTVQQQPIVHKGAIATVQQKIVSAQQHHLHPHQQQQQQIHMVSGKTPIIHQVPMAGGKIVQIQSSAIQQQPQHHVVGPNQPGLHQQHQQQPQLMQPIGLTKLSNHHVSTPSPPAQQHQQQSQLPPKGMSPHPMHQAPQIMTGAVASPPLKQSHLQGQQPIVTGASSTRVALPTMSPQGQSHPPQATIQRHILTSQGTVYETTNLGPDGGFRGGMPRDYVKYMYRSNVPRYEIGHQQNYQQQHQLPESLDVAARWSDDGSIDLSVVSLSRSPMRELPEMEETVAASPPLELRRPSSRPPHTIAVPLSLQSPGDRVTDSPQGAQVYMGSARIPHPYPPDSLNARYYEPTIGHGTSSMSASAPLPAHTGGGGMLSVMGPQGIGAGRSIQVATPPGGVPVSVPVPVPVVSAPPPLQTDSLEALLQRYPVMWQGLLALKNDQAAVQMHFVYGNPIVAGSSLPSNGDGSTPPLRIAQRMRLEPAQIDGVARKMQMVNEHCMLLALPCGRDRMDVLQQQNNLQTGFITYLQQKQAAGIVNIAAPGSTQAAYVVHIFPSCEFANENLARIAPDLMHRVANIQYLLIVIATV</sequence>
<feature type="compositionally biased region" description="Polar residues" evidence="7">
    <location>
        <begin position="1692"/>
        <end position="1706"/>
    </location>
</feature>
<feature type="region of interest" description="Disordered" evidence="7">
    <location>
        <begin position="3123"/>
        <end position="3142"/>
    </location>
</feature>
<feature type="compositionally biased region" description="Polar residues" evidence="7">
    <location>
        <begin position="2845"/>
        <end position="2865"/>
    </location>
</feature>
<evidence type="ECO:0000256" key="3">
    <source>
        <dbReference type="ARBA" id="ARBA00023015"/>
    </source>
</evidence>
<feature type="compositionally biased region" description="Polar residues" evidence="7">
    <location>
        <begin position="1466"/>
        <end position="1481"/>
    </location>
</feature>
<feature type="compositionally biased region" description="Basic and acidic residues" evidence="7">
    <location>
        <begin position="553"/>
        <end position="562"/>
    </location>
</feature>
<feature type="compositionally biased region" description="Polar residues" evidence="7">
    <location>
        <begin position="1300"/>
        <end position="1316"/>
    </location>
</feature>
<feature type="compositionally biased region" description="Polar residues" evidence="7">
    <location>
        <begin position="2588"/>
        <end position="2602"/>
    </location>
</feature>
<keyword evidence="3" id="KW-0805">Transcription regulation</keyword>
<comment type="subcellular location">
    <subcellularLocation>
        <location evidence="1">Nucleus</location>
    </subcellularLocation>
</comment>
<feature type="compositionally biased region" description="Basic and acidic residues" evidence="7">
    <location>
        <begin position="1798"/>
        <end position="1812"/>
    </location>
</feature>
<dbReference type="FunFam" id="2.40.290.10:FF:000002">
    <property type="entry name" value="Spen family transcriptional repressor"/>
    <property type="match status" value="1"/>
</dbReference>
<feature type="compositionally biased region" description="Basic and acidic residues" evidence="7">
    <location>
        <begin position="181"/>
        <end position="192"/>
    </location>
</feature>
<feature type="compositionally biased region" description="Basic residues" evidence="7">
    <location>
        <begin position="534"/>
        <end position="552"/>
    </location>
</feature>
<evidence type="ECO:0000256" key="1">
    <source>
        <dbReference type="ARBA" id="ARBA00004123"/>
    </source>
</evidence>
<dbReference type="SUPFAM" id="SSF100939">
    <property type="entry name" value="SPOC domain-like"/>
    <property type="match status" value="1"/>
</dbReference>
<feature type="region of interest" description="Disordered" evidence="7">
    <location>
        <begin position="941"/>
        <end position="1071"/>
    </location>
</feature>
<feature type="compositionally biased region" description="Low complexity" evidence="7">
    <location>
        <begin position="3183"/>
        <end position="3197"/>
    </location>
</feature>
<evidence type="ECO:0000256" key="4">
    <source>
        <dbReference type="ARBA" id="ARBA00023054"/>
    </source>
</evidence>
<feature type="compositionally biased region" description="Low complexity" evidence="7">
    <location>
        <begin position="1"/>
        <end position="10"/>
    </location>
</feature>
<feature type="compositionally biased region" description="Polar residues" evidence="7">
    <location>
        <begin position="392"/>
        <end position="407"/>
    </location>
</feature>
<feature type="compositionally biased region" description="Low complexity" evidence="7">
    <location>
        <begin position="3350"/>
        <end position="3380"/>
    </location>
</feature>
<feature type="compositionally biased region" description="Low complexity" evidence="7">
    <location>
        <begin position="794"/>
        <end position="804"/>
    </location>
</feature>
<dbReference type="CDD" id="cd21543">
    <property type="entry name" value="SPOC_SHARP"/>
    <property type="match status" value="1"/>
</dbReference>
<feature type="compositionally biased region" description="Basic and acidic residues" evidence="7">
    <location>
        <begin position="593"/>
        <end position="602"/>
    </location>
</feature>
<feature type="compositionally biased region" description="Low complexity" evidence="7">
    <location>
        <begin position="3123"/>
        <end position="3136"/>
    </location>
</feature>
<feature type="compositionally biased region" description="Basic residues" evidence="7">
    <location>
        <begin position="1007"/>
        <end position="1018"/>
    </location>
</feature>
<feature type="compositionally biased region" description="Basic residues" evidence="7">
    <location>
        <begin position="1121"/>
        <end position="1132"/>
    </location>
</feature>
<feature type="compositionally biased region" description="Basic and acidic residues" evidence="7">
    <location>
        <begin position="408"/>
        <end position="421"/>
    </location>
</feature>
<feature type="compositionally biased region" description="Basic and acidic residues" evidence="7">
    <location>
        <begin position="1632"/>
        <end position="1645"/>
    </location>
</feature>
<evidence type="ECO:0000256" key="5">
    <source>
        <dbReference type="ARBA" id="ARBA00023163"/>
    </source>
</evidence>
<feature type="compositionally biased region" description="Low complexity" evidence="7">
    <location>
        <begin position="1161"/>
        <end position="1175"/>
    </location>
</feature>
<keyword evidence="6" id="KW-0539">Nucleus</keyword>
<feature type="compositionally biased region" description="Basic and acidic residues" evidence="7">
    <location>
        <begin position="1133"/>
        <end position="1142"/>
    </location>
</feature>
<dbReference type="GO" id="GO:0005634">
    <property type="term" value="C:nucleus"/>
    <property type="evidence" value="ECO:0007669"/>
    <property type="project" value="UniProtKB-SubCell"/>
</dbReference>
<feature type="compositionally biased region" description="Low complexity" evidence="7">
    <location>
        <begin position="1265"/>
        <end position="1275"/>
    </location>
</feature>
<feature type="compositionally biased region" description="Basic and acidic residues" evidence="7">
    <location>
        <begin position="1855"/>
        <end position="1864"/>
    </location>
</feature>
<feature type="compositionally biased region" description="Acidic residues" evidence="7">
    <location>
        <begin position="1813"/>
        <end position="1822"/>
    </location>
</feature>
<dbReference type="InterPro" id="IPR010912">
    <property type="entry name" value="SPOC_met"/>
</dbReference>
<feature type="compositionally biased region" description="Gly residues" evidence="7">
    <location>
        <begin position="92"/>
        <end position="101"/>
    </location>
</feature>
<feature type="compositionally biased region" description="Basic and acidic residues" evidence="7">
    <location>
        <begin position="1217"/>
        <end position="1226"/>
    </location>
</feature>
<feature type="region of interest" description="Disordered" evidence="7">
    <location>
        <begin position="3153"/>
        <end position="3200"/>
    </location>
</feature>
<dbReference type="PROSITE" id="PS50917">
    <property type="entry name" value="SPOC"/>
    <property type="match status" value="1"/>
</dbReference>
<feature type="region of interest" description="Disordered" evidence="7">
    <location>
        <begin position="3350"/>
        <end position="3418"/>
    </location>
</feature>
<dbReference type="InterPro" id="IPR012921">
    <property type="entry name" value="SPOC_C"/>
</dbReference>
<feature type="compositionally biased region" description="Basic residues" evidence="7">
    <location>
        <begin position="1446"/>
        <end position="1465"/>
    </location>
</feature>
<feature type="region of interest" description="Disordered" evidence="7">
    <location>
        <begin position="1087"/>
        <end position="1398"/>
    </location>
</feature>
<feature type="compositionally biased region" description="Polar residues" evidence="7">
    <location>
        <begin position="1508"/>
        <end position="1521"/>
    </location>
</feature>
<evidence type="ECO:0000256" key="2">
    <source>
        <dbReference type="ARBA" id="ARBA00022884"/>
    </source>
</evidence>
<dbReference type="GO" id="GO:0003723">
    <property type="term" value="F:RNA binding"/>
    <property type="evidence" value="ECO:0007669"/>
    <property type="project" value="UniProtKB-KW"/>
</dbReference>
<feature type="compositionally biased region" description="Low complexity" evidence="7">
    <location>
        <begin position="1591"/>
        <end position="1607"/>
    </location>
</feature>
<feature type="compositionally biased region" description="Polar residues" evidence="7">
    <location>
        <begin position="2893"/>
        <end position="2912"/>
    </location>
</feature>
<evidence type="ECO:0000256" key="7">
    <source>
        <dbReference type="SAM" id="MobiDB-lite"/>
    </source>
</evidence>
<feature type="compositionally biased region" description="Polar residues" evidence="7">
    <location>
        <begin position="1386"/>
        <end position="1395"/>
    </location>
</feature>
<feature type="compositionally biased region" description="Low complexity" evidence="7">
    <location>
        <begin position="2110"/>
        <end position="2121"/>
    </location>
</feature>
<keyword evidence="4" id="KW-0175">Coiled coil</keyword>
<feature type="compositionally biased region" description="Low complexity" evidence="7">
    <location>
        <begin position="2164"/>
        <end position="2179"/>
    </location>
</feature>
<feature type="compositionally biased region" description="Polar residues" evidence="7">
    <location>
        <begin position="988"/>
        <end position="1004"/>
    </location>
</feature>
<evidence type="ECO:0000256" key="6">
    <source>
        <dbReference type="ARBA" id="ARBA00023242"/>
    </source>
</evidence>
<evidence type="ECO:0000313" key="8">
    <source>
        <dbReference type="EnsemblMetazoa" id="AATE010310-PA.1"/>
    </source>
</evidence>
<organism evidence="8">
    <name type="scientific">Anopheles atroparvus</name>
    <name type="common">European mosquito</name>
    <dbReference type="NCBI Taxonomy" id="41427"/>
    <lineage>
        <taxon>Eukaryota</taxon>
        <taxon>Metazoa</taxon>
        <taxon>Ecdysozoa</taxon>
        <taxon>Arthropoda</taxon>
        <taxon>Hexapoda</taxon>
        <taxon>Insecta</taxon>
        <taxon>Pterygota</taxon>
        <taxon>Neoptera</taxon>
        <taxon>Endopterygota</taxon>
        <taxon>Diptera</taxon>
        <taxon>Nematocera</taxon>
        <taxon>Culicoidea</taxon>
        <taxon>Culicidae</taxon>
        <taxon>Anophelinae</taxon>
        <taxon>Anopheles</taxon>
    </lineage>
</organism>
<feature type="compositionally biased region" description="Basic and acidic residues" evidence="7">
    <location>
        <begin position="740"/>
        <end position="752"/>
    </location>
</feature>
<feature type="compositionally biased region" description="Basic and acidic residues" evidence="7">
    <location>
        <begin position="260"/>
        <end position="310"/>
    </location>
</feature>
<dbReference type="STRING" id="41427.A0A182J2U4"/>
<feature type="compositionally biased region" description="Polar residues" evidence="7">
    <location>
        <begin position="761"/>
        <end position="770"/>
    </location>
</feature>
<dbReference type="Pfam" id="PF07744">
    <property type="entry name" value="SPOC"/>
    <property type="match status" value="1"/>
</dbReference>
<feature type="compositionally biased region" description="Low complexity" evidence="7">
    <location>
        <begin position="213"/>
        <end position="222"/>
    </location>
</feature>
<feature type="compositionally biased region" description="Basic and acidic residues" evidence="7">
    <location>
        <begin position="1318"/>
        <end position="1331"/>
    </location>
</feature>
<accession>A0A182J2U4</accession>
<feature type="compositionally biased region" description="Polar residues" evidence="7">
    <location>
        <begin position="672"/>
        <end position="681"/>
    </location>
</feature>
<feature type="compositionally biased region" description="Basic and acidic residues" evidence="7">
    <location>
        <begin position="498"/>
        <end position="514"/>
    </location>
</feature>
<dbReference type="VEuPathDB" id="VectorBase:AATE010310"/>
<feature type="compositionally biased region" description="Low complexity" evidence="7">
    <location>
        <begin position="3398"/>
        <end position="3409"/>
    </location>
</feature>
<protein>
    <submittedName>
        <fullName evidence="8">SPOC domain-containing protein</fullName>
    </submittedName>
</protein>
<feature type="compositionally biased region" description="Basic residues" evidence="7">
    <location>
        <begin position="2820"/>
        <end position="2829"/>
    </location>
</feature>
<feature type="compositionally biased region" description="Basic and acidic residues" evidence="7">
    <location>
        <begin position="2871"/>
        <end position="2881"/>
    </location>
</feature>
<reference evidence="8" key="1">
    <citation type="submission" date="2022-08" db="UniProtKB">
        <authorList>
            <consortium name="EnsemblMetazoa"/>
        </authorList>
    </citation>
    <scope>IDENTIFICATION</scope>
    <source>
        <strain evidence="8">EBRO</strain>
    </source>
</reference>
<feature type="region of interest" description="Disordered" evidence="7">
    <location>
        <begin position="2076"/>
        <end position="2230"/>
    </location>
</feature>
<feature type="region of interest" description="Disordered" evidence="7">
    <location>
        <begin position="1"/>
        <end position="811"/>
    </location>
</feature>
<feature type="region of interest" description="Disordered" evidence="7">
    <location>
        <begin position="3560"/>
        <end position="3602"/>
    </location>
</feature>
<feature type="compositionally biased region" description="Polar residues" evidence="7">
    <location>
        <begin position="2145"/>
        <end position="2161"/>
    </location>
</feature>
<dbReference type="InterPro" id="IPR016194">
    <property type="entry name" value="SPOC-like_C_dom_sf"/>
</dbReference>
<feature type="compositionally biased region" description="Low complexity" evidence="7">
    <location>
        <begin position="1568"/>
        <end position="1578"/>
    </location>
</feature>
<feature type="compositionally biased region" description="Low complexity" evidence="7">
    <location>
        <begin position="3058"/>
        <end position="3076"/>
    </location>
</feature>
<proteinExistence type="predicted"/>
<feature type="region of interest" description="Disordered" evidence="7">
    <location>
        <begin position="1744"/>
        <end position="1943"/>
    </location>
</feature>
<feature type="compositionally biased region" description="Basic and acidic residues" evidence="7">
    <location>
        <begin position="1879"/>
        <end position="1890"/>
    </location>
</feature>
<dbReference type="Gene3D" id="2.40.290.10">
    <property type="match status" value="1"/>
</dbReference>
<feature type="compositionally biased region" description="Low complexity" evidence="7">
    <location>
        <begin position="448"/>
        <end position="462"/>
    </location>
</feature>
<name>A0A182J2U4_ANOAO</name>